<dbReference type="AlphaFoldDB" id="G7WQX2"/>
<evidence type="ECO:0000313" key="2">
    <source>
        <dbReference type="Proteomes" id="UP000005877"/>
    </source>
</evidence>
<dbReference type="PATRIC" id="fig|1110509.7.peg.1954"/>
<dbReference type="PANTHER" id="PTHR41930">
    <property type="entry name" value="UPF0200 PROTEIN MJ1399"/>
    <property type="match status" value="1"/>
</dbReference>
<dbReference type="EMBL" id="CP003117">
    <property type="protein sequence ID" value="AET65115.1"/>
    <property type="molecule type" value="Genomic_DNA"/>
</dbReference>
<dbReference type="PANTHER" id="PTHR41930:SF1">
    <property type="entry name" value="DEPHOSPHO-COA KINASE"/>
    <property type="match status" value="1"/>
</dbReference>
<dbReference type="STRING" id="1110509.Mhar_1757"/>
<dbReference type="Pfam" id="PF13207">
    <property type="entry name" value="AAA_17"/>
    <property type="match status" value="1"/>
</dbReference>
<evidence type="ECO:0000313" key="1">
    <source>
        <dbReference type="EMBL" id="AET65115.1"/>
    </source>
</evidence>
<reference evidence="1 2" key="1">
    <citation type="journal article" date="2012" name="PLoS ONE">
        <title>The genome characteristics and predicted function of methyl-group oxidation pathway in the obligate aceticlastic methanogens, Methanosaeta spp.</title>
        <authorList>
            <person name="Zhu J."/>
            <person name="Zheng H."/>
            <person name="Ai G."/>
            <person name="Zhang G."/>
            <person name="Liu D."/>
            <person name="Liu X."/>
            <person name="Dong X."/>
        </authorList>
    </citation>
    <scope>NUCLEOTIDE SEQUENCE [LARGE SCALE GENOMIC DNA]</scope>
    <source>
        <strain evidence="1 2">6Ac</strain>
    </source>
</reference>
<organism evidence="1 2">
    <name type="scientific">Methanothrix harundinacea (strain 6Ac)</name>
    <name type="common">Methanosaeta harundinacea</name>
    <dbReference type="NCBI Taxonomy" id="1110509"/>
    <lineage>
        <taxon>Archaea</taxon>
        <taxon>Methanobacteriati</taxon>
        <taxon>Methanobacteriota</taxon>
        <taxon>Stenosarchaea group</taxon>
        <taxon>Methanomicrobia</taxon>
        <taxon>Methanotrichales</taxon>
        <taxon>Methanotrichaceae</taxon>
        <taxon>Methanothrix</taxon>
    </lineage>
</organism>
<gene>
    <name evidence="1" type="ordered locus">Mhar_1757</name>
</gene>
<dbReference type="RefSeq" id="WP_014587295.1">
    <property type="nucleotide sequence ID" value="NC_017527.1"/>
</dbReference>
<proteinExistence type="predicted"/>
<protein>
    <submittedName>
        <fullName evidence="1">Uncharacterized protein</fullName>
    </submittedName>
</protein>
<sequence length="194" mass="20905">MKIVGFVGMPGSGKSAAAEVAREMKIPVVVMGDVIREEAAACGLPPTDRNLGAVGNDLREREGPDAIAARCLAKIRATGAPVVVVEGIRSRSEVDLFRRSSNGFSLIEVYVPDEIRLARIASRGRSDDANDCDLAKAVADRDARELSWGMGEAIRAADLRIENSGSVAEFRGRVREVLEGHEISKQSRGKFNKE</sequence>
<dbReference type="KEGG" id="mhi:Mhar_1757"/>
<keyword evidence="2" id="KW-1185">Reference proteome</keyword>
<dbReference type="GeneID" id="12510928"/>
<dbReference type="Proteomes" id="UP000005877">
    <property type="component" value="Chromosome"/>
</dbReference>
<dbReference type="OrthoDB" id="85381at2157"/>
<dbReference type="InterPro" id="IPR027417">
    <property type="entry name" value="P-loop_NTPase"/>
</dbReference>
<name>G7WQX2_METH6</name>
<dbReference type="HOGENOM" id="CLU_096329_0_0_2"/>
<dbReference type="SUPFAM" id="SSF52540">
    <property type="entry name" value="P-loop containing nucleoside triphosphate hydrolases"/>
    <property type="match status" value="1"/>
</dbReference>
<dbReference type="Gene3D" id="3.40.50.300">
    <property type="entry name" value="P-loop containing nucleotide triphosphate hydrolases"/>
    <property type="match status" value="1"/>
</dbReference>
<accession>G7WQX2</accession>